<dbReference type="PROSITE" id="PS50262">
    <property type="entry name" value="G_PROTEIN_RECEP_F1_2"/>
    <property type="match status" value="1"/>
</dbReference>
<feature type="transmembrane region" description="Helical" evidence="9">
    <location>
        <begin position="20"/>
        <end position="39"/>
    </location>
</feature>
<evidence type="ECO:0000256" key="5">
    <source>
        <dbReference type="ARBA" id="ARBA00023040"/>
    </source>
</evidence>
<dbReference type="PRINTS" id="PR00237">
    <property type="entry name" value="GPCRRHODOPSN"/>
</dbReference>
<feature type="domain" description="G-protein coupled receptors family 1 profile" evidence="10">
    <location>
        <begin position="30"/>
        <end position="288"/>
    </location>
</feature>
<evidence type="ECO:0000256" key="9">
    <source>
        <dbReference type="SAM" id="Phobius"/>
    </source>
</evidence>
<feature type="transmembrane region" description="Helical" evidence="9">
    <location>
        <begin position="269"/>
        <end position="292"/>
    </location>
</feature>
<dbReference type="GO" id="GO:0045031">
    <property type="term" value="F:G protein-coupled ATP receptor activity"/>
    <property type="evidence" value="ECO:0007669"/>
    <property type="project" value="TreeGrafter"/>
</dbReference>
<feature type="transmembrane region" description="Helical" evidence="9">
    <location>
        <begin position="185"/>
        <end position="215"/>
    </location>
</feature>
<protein>
    <recommendedName>
        <fullName evidence="10">G-protein coupled receptors family 1 profile domain-containing protein</fullName>
    </recommendedName>
</protein>
<dbReference type="GO" id="GO:0030594">
    <property type="term" value="F:neurotransmitter receptor activity"/>
    <property type="evidence" value="ECO:0007669"/>
    <property type="project" value="TreeGrafter"/>
</dbReference>
<dbReference type="Pfam" id="PF00001">
    <property type="entry name" value="7tm_1"/>
    <property type="match status" value="1"/>
</dbReference>
<keyword evidence="12" id="KW-1185">Reference proteome</keyword>
<evidence type="ECO:0000256" key="4">
    <source>
        <dbReference type="ARBA" id="ARBA00022989"/>
    </source>
</evidence>
<dbReference type="PANTHER" id="PTHR24231">
    <property type="entry name" value="PURINOCEPTOR-RELATED G-PROTEIN COUPLED RECEPTOR"/>
    <property type="match status" value="1"/>
</dbReference>
<evidence type="ECO:0000256" key="8">
    <source>
        <dbReference type="ARBA" id="ARBA00023224"/>
    </source>
</evidence>
<comment type="caution">
    <text evidence="11">The sequence shown here is derived from an EMBL/GenBank/DDBJ whole genome shotgun (WGS) entry which is preliminary data.</text>
</comment>
<keyword evidence="7" id="KW-0675">Receptor</keyword>
<comment type="subcellular location">
    <subcellularLocation>
        <location evidence="1">Cell membrane</location>
        <topology evidence="1">Multi-pass membrane protein</topology>
    </subcellularLocation>
</comment>
<keyword evidence="6 9" id="KW-0472">Membrane</keyword>
<accession>A0A9Q0E5M8</accession>
<feature type="transmembrane region" description="Helical" evidence="9">
    <location>
        <begin position="133"/>
        <end position="153"/>
    </location>
</feature>
<feature type="transmembrane region" description="Helical" evidence="9">
    <location>
        <begin position="227"/>
        <end position="249"/>
    </location>
</feature>
<dbReference type="PRINTS" id="PR01157">
    <property type="entry name" value="P2YPURNOCPTR"/>
</dbReference>
<dbReference type="InterPro" id="IPR000276">
    <property type="entry name" value="GPCR_Rhodpsn"/>
</dbReference>
<dbReference type="OrthoDB" id="10261452at2759"/>
<dbReference type="GO" id="GO:0005886">
    <property type="term" value="C:plasma membrane"/>
    <property type="evidence" value="ECO:0007669"/>
    <property type="project" value="UniProtKB-SubCell"/>
</dbReference>
<dbReference type="GO" id="GO:0019722">
    <property type="term" value="P:calcium-mediated signaling"/>
    <property type="evidence" value="ECO:0007669"/>
    <property type="project" value="TreeGrafter"/>
</dbReference>
<evidence type="ECO:0000256" key="6">
    <source>
        <dbReference type="ARBA" id="ARBA00023136"/>
    </source>
</evidence>
<dbReference type="EMBL" id="JANIIK010000047">
    <property type="protein sequence ID" value="KAJ3600464.1"/>
    <property type="molecule type" value="Genomic_DNA"/>
</dbReference>
<dbReference type="SUPFAM" id="SSF81321">
    <property type="entry name" value="Family A G protein-coupled receptor-like"/>
    <property type="match status" value="1"/>
</dbReference>
<dbReference type="Gene3D" id="1.20.1070.10">
    <property type="entry name" value="Rhodopsin 7-helix transmembrane proteins"/>
    <property type="match status" value="1"/>
</dbReference>
<gene>
    <name evidence="11" type="ORF">NHX12_031445</name>
</gene>
<dbReference type="PANTHER" id="PTHR24231:SF46">
    <property type="entry name" value="P2Y PURINOCEPTOR 11"/>
    <property type="match status" value="1"/>
</dbReference>
<proteinExistence type="predicted"/>
<keyword evidence="2" id="KW-1003">Cell membrane</keyword>
<sequence length="306" mass="33829">MNMNISSCVGFQLALLPTVYGVELCVALAGNALALWLLVSRERRDWHPGAVLSCNLAVSDLLYVLTLPLLIVYYALEKHWTFGNPLCKIERFLFACNLYVSILFITGISVHRGVALAYPFFSRHYVSTSRAKAACAVAWLAVAAVCAPVLGFASTCEEVRGNSTKTQCVAYCAGTSALGDQRAHFLYVVLLGVLGCLVPFLVTFASYCVVVWVVWKNANISQLEKRKIALMVGSVVVLYALSFVPYHVFQSYNLYLKLHGMFVCWVYDAYQVSKVLAALNMCLHPLLYMALFDSIRVVFCGKGPET</sequence>
<keyword evidence="3 9" id="KW-0812">Transmembrane</keyword>
<evidence type="ECO:0000256" key="3">
    <source>
        <dbReference type="ARBA" id="ARBA00022692"/>
    </source>
</evidence>
<evidence type="ECO:0000313" key="11">
    <source>
        <dbReference type="EMBL" id="KAJ3600464.1"/>
    </source>
</evidence>
<feature type="transmembrane region" description="Helical" evidence="9">
    <location>
        <begin position="98"/>
        <end position="121"/>
    </location>
</feature>
<evidence type="ECO:0000313" key="12">
    <source>
        <dbReference type="Proteomes" id="UP001148018"/>
    </source>
</evidence>
<feature type="transmembrane region" description="Helical" evidence="9">
    <location>
        <begin position="51"/>
        <end position="76"/>
    </location>
</feature>
<reference evidence="11" key="1">
    <citation type="submission" date="2022-07" db="EMBL/GenBank/DDBJ databases">
        <title>Chromosome-level genome of Muraenolepis orangiensis.</title>
        <authorList>
            <person name="Kim J."/>
        </authorList>
    </citation>
    <scope>NUCLEOTIDE SEQUENCE</scope>
    <source>
        <strain evidence="11">KU_S4_2022</strain>
        <tissue evidence="11">Muscle</tissue>
    </source>
</reference>
<keyword evidence="5" id="KW-0297">G-protein coupled receptor</keyword>
<organism evidence="11 12">
    <name type="scientific">Muraenolepis orangiensis</name>
    <name type="common">Patagonian moray cod</name>
    <dbReference type="NCBI Taxonomy" id="630683"/>
    <lineage>
        <taxon>Eukaryota</taxon>
        <taxon>Metazoa</taxon>
        <taxon>Chordata</taxon>
        <taxon>Craniata</taxon>
        <taxon>Vertebrata</taxon>
        <taxon>Euteleostomi</taxon>
        <taxon>Actinopterygii</taxon>
        <taxon>Neopterygii</taxon>
        <taxon>Teleostei</taxon>
        <taxon>Neoteleostei</taxon>
        <taxon>Acanthomorphata</taxon>
        <taxon>Zeiogadaria</taxon>
        <taxon>Gadariae</taxon>
        <taxon>Gadiformes</taxon>
        <taxon>Muraenolepidoidei</taxon>
        <taxon>Muraenolepididae</taxon>
        <taxon>Muraenolepis</taxon>
    </lineage>
</organism>
<dbReference type="InterPro" id="IPR017452">
    <property type="entry name" value="GPCR_Rhodpsn_7TM"/>
</dbReference>
<evidence type="ECO:0000256" key="7">
    <source>
        <dbReference type="ARBA" id="ARBA00023170"/>
    </source>
</evidence>
<dbReference type="AlphaFoldDB" id="A0A9Q0E5M8"/>
<evidence type="ECO:0000256" key="1">
    <source>
        <dbReference type="ARBA" id="ARBA00004651"/>
    </source>
</evidence>
<evidence type="ECO:0000259" key="10">
    <source>
        <dbReference type="PROSITE" id="PS50262"/>
    </source>
</evidence>
<name>A0A9Q0E5M8_9TELE</name>
<keyword evidence="4 9" id="KW-1133">Transmembrane helix</keyword>
<keyword evidence="8" id="KW-0807">Transducer</keyword>
<dbReference type="Proteomes" id="UP001148018">
    <property type="component" value="Unassembled WGS sequence"/>
</dbReference>
<evidence type="ECO:0000256" key="2">
    <source>
        <dbReference type="ARBA" id="ARBA00022475"/>
    </source>
</evidence>